<dbReference type="InterPro" id="IPR009091">
    <property type="entry name" value="RCC1/BLIP-II"/>
</dbReference>
<proteinExistence type="predicted"/>
<evidence type="ECO:0000313" key="1">
    <source>
        <dbReference type="EMBL" id="AYV86834.1"/>
    </source>
</evidence>
<reference evidence="1" key="1">
    <citation type="submission" date="2018-10" db="EMBL/GenBank/DDBJ databases">
        <title>Hidden diversity of soil giant viruses.</title>
        <authorList>
            <person name="Schulz F."/>
            <person name="Alteio L."/>
            <person name="Goudeau D."/>
            <person name="Ryan E.M."/>
            <person name="Malmstrom R.R."/>
            <person name="Blanchard J."/>
            <person name="Woyke T."/>
        </authorList>
    </citation>
    <scope>NUCLEOTIDE SEQUENCE</scope>
    <source>
        <strain evidence="1">SYV1</strain>
    </source>
</reference>
<name>A0A3G5AJG8_9VIRU</name>
<protein>
    <submittedName>
        <fullName evidence="1">Uncharacterized protein</fullName>
    </submittedName>
</protein>
<dbReference type="EMBL" id="MK072516">
    <property type="protein sequence ID" value="AYV86834.1"/>
    <property type="molecule type" value="Genomic_DNA"/>
</dbReference>
<dbReference type="SUPFAM" id="SSF50985">
    <property type="entry name" value="RCC1/BLIP-II"/>
    <property type="match status" value="1"/>
</dbReference>
<sequence>MFQNYLTELRNVLQTNTLFVPHDLLSMIMDYSYLSPPFLIHPRNATTYYRLPSGELCQKGPPYQNSCTSGWIDNILKSTNRVFGDQEMSSQKYSTIADLLIHNFTHSYGEAVVFYTLDQELFIVFEENGNPLPLLLPEDQKVVQFAKTLSYPSFLFILTDKRKLYLLQLVTRDKAVRDLALPDKYRCFMNLPSELGETIRSFAVSERDVLILMDSGKMYGLGMNKFGIGGSSSKSPKLNPSYDYHSLFLSSIHTLYRSDLLPPEQKIIQVFATANNSFFVSEQGKLYMTGVLNYPNSTDILHLKLPWEIVFFSKFIKKVTGFGIGDTAAYILLLCQDGSVFRWNNSATEVTNENGMNIAHLADVVKVNIPDNLRIVDIGATLHDFMLLMRNGAIYKLDGVHDNNTLIPIIEDNHEFIK</sequence>
<dbReference type="Gene3D" id="2.130.10.30">
    <property type="entry name" value="Regulator of chromosome condensation 1/beta-lactamase-inhibitor protein II"/>
    <property type="match status" value="1"/>
</dbReference>
<organism evidence="1">
    <name type="scientific">Sylvanvirus sp</name>
    <dbReference type="NCBI Taxonomy" id="2487774"/>
    <lineage>
        <taxon>Viruses</taxon>
    </lineage>
</organism>
<accession>A0A3G5AJG8</accession>
<gene>
    <name evidence="1" type="ORF">Sylvanvirus10_31</name>
</gene>